<evidence type="ECO:0000256" key="2">
    <source>
        <dbReference type="ARBA" id="ARBA00009160"/>
    </source>
</evidence>
<protein>
    <recommendedName>
        <fullName evidence="8">FUN14 domain-containing protein</fullName>
    </recommendedName>
</protein>
<evidence type="ECO:0000313" key="7">
    <source>
        <dbReference type="Proteomes" id="UP000243015"/>
    </source>
</evidence>
<dbReference type="VEuPathDB" id="FungiDB:TERG_07767"/>
<dbReference type="InterPro" id="IPR007014">
    <property type="entry name" value="FUN14"/>
</dbReference>
<evidence type="ECO:0000256" key="1">
    <source>
        <dbReference type="ARBA" id="ARBA00004370"/>
    </source>
</evidence>
<proteinExistence type="inferred from homology"/>
<comment type="similarity">
    <text evidence="2">Belongs to the FUN14 family.</text>
</comment>
<reference evidence="6 7" key="1">
    <citation type="submission" date="2016-05" db="EMBL/GenBank/DDBJ databases">
        <title>Genome sequencing of Trichophyton rubrum CMCC(F)T1i isolated from hair.</title>
        <authorList>
            <person name="Zhan P."/>
            <person name="Tao Y."/>
            <person name="Liu W."/>
        </authorList>
    </citation>
    <scope>NUCLEOTIDE SEQUENCE [LARGE SCALE GENOMIC DNA]</scope>
    <source>
        <strain evidence="7">CMCC(F)T1i</strain>
    </source>
</reference>
<keyword evidence="4" id="KW-1133">Transmembrane helix</keyword>
<dbReference type="Pfam" id="PF04930">
    <property type="entry name" value="FUN14"/>
    <property type="match status" value="1"/>
</dbReference>
<dbReference type="GO" id="GO:0016020">
    <property type="term" value="C:membrane"/>
    <property type="evidence" value="ECO:0007669"/>
    <property type="project" value="UniProtKB-SubCell"/>
</dbReference>
<dbReference type="AlphaFoldDB" id="A0A178F4D1"/>
<evidence type="ECO:0000313" key="6">
    <source>
        <dbReference type="EMBL" id="OAL67260.1"/>
    </source>
</evidence>
<name>A0A178F4D1_TRIRU</name>
<dbReference type="Proteomes" id="UP000243015">
    <property type="component" value="Unassembled WGS sequence"/>
</dbReference>
<organism evidence="6 7">
    <name type="scientific">Trichophyton rubrum</name>
    <name type="common">Athlete's foot fungus</name>
    <name type="synonym">Epidermophyton rubrum</name>
    <dbReference type="NCBI Taxonomy" id="5551"/>
    <lineage>
        <taxon>Eukaryota</taxon>
        <taxon>Fungi</taxon>
        <taxon>Dikarya</taxon>
        <taxon>Ascomycota</taxon>
        <taxon>Pezizomycotina</taxon>
        <taxon>Eurotiomycetes</taxon>
        <taxon>Eurotiomycetidae</taxon>
        <taxon>Onygenales</taxon>
        <taxon>Arthrodermataceae</taxon>
        <taxon>Trichophyton</taxon>
    </lineage>
</organism>
<keyword evidence="3" id="KW-0812">Transmembrane</keyword>
<gene>
    <name evidence="6" type="ORF">A7C99_1677</name>
</gene>
<evidence type="ECO:0000256" key="5">
    <source>
        <dbReference type="ARBA" id="ARBA00023136"/>
    </source>
</evidence>
<comment type="caution">
    <text evidence="6">The sequence shown here is derived from an EMBL/GenBank/DDBJ whole genome shotgun (WGS) entry which is preliminary data.</text>
</comment>
<keyword evidence="5" id="KW-0472">Membrane</keyword>
<dbReference type="EMBL" id="LHPM01000011">
    <property type="protein sequence ID" value="OAL67260.1"/>
    <property type="molecule type" value="Genomic_DNA"/>
</dbReference>
<evidence type="ECO:0000256" key="4">
    <source>
        <dbReference type="ARBA" id="ARBA00022989"/>
    </source>
</evidence>
<accession>A0A178F4D1</accession>
<evidence type="ECO:0000256" key="3">
    <source>
        <dbReference type="ARBA" id="ARBA00022692"/>
    </source>
</evidence>
<evidence type="ECO:0008006" key="8">
    <source>
        <dbReference type="Google" id="ProtNLM"/>
    </source>
</evidence>
<sequence length="203" mass="22261">MAEGEWMELESFFAVVGIRVAGCLDWAMDPNLRINYEHRCNSTMASQFLRSACRPLLFAVPLCASYSVLQTRISSPIRCDYASGPLHPSVSEFTLKHGGPSSQQKTLFGGLITAETARQISLGSALGVLTGLGLRIFLRTLAFSIGLAIIIIEWAASKGYDILPTSWLQRHIKSVDFRKMTHENVPFKASFGTTLAMAAFGEL</sequence>
<comment type="subcellular location">
    <subcellularLocation>
        <location evidence="1">Membrane</location>
    </subcellularLocation>
</comment>